<evidence type="ECO:0000313" key="12">
    <source>
        <dbReference type="Proteomes" id="UP000014227"/>
    </source>
</evidence>
<dbReference type="InterPro" id="IPR012340">
    <property type="entry name" value="NA-bd_OB-fold"/>
</dbReference>
<keyword evidence="4" id="KW-0479">Metal-binding</keyword>
<dbReference type="GO" id="GO:0003723">
    <property type="term" value="F:RNA binding"/>
    <property type="evidence" value="ECO:0007669"/>
    <property type="project" value="UniProtKB-KW"/>
</dbReference>
<dbReference type="InParanoid" id="S0ETU6"/>
<dbReference type="PANTHER" id="PTHR30001:SF1">
    <property type="entry name" value="RIBONUCLEASE E_G-LIKE PROTEIN, CHLOROPLASTIC"/>
    <property type="match status" value="1"/>
</dbReference>
<dbReference type="InterPro" id="IPR048583">
    <property type="entry name" value="RNase_E_G_thioredoxin-like"/>
</dbReference>
<dbReference type="Proteomes" id="UP000014227">
    <property type="component" value="Chromosome I"/>
</dbReference>
<keyword evidence="8" id="KW-0694">RNA-binding</keyword>
<reference evidence="12" key="1">
    <citation type="submission" date="2013-03" db="EMBL/GenBank/DDBJ databases">
        <title>Genome sequence of Chthonomonas calidirosea, the first sequenced genome from the Armatimonadetes phylum (formally candidate division OP10).</title>
        <authorList>
            <person name="Lee K.C.Y."/>
            <person name="Morgan X.C."/>
            <person name="Dunfield P.F."/>
            <person name="Tamas I."/>
            <person name="Houghton K.M."/>
            <person name="Vyssotski M."/>
            <person name="Ryan J.L.J."/>
            <person name="Lagutin K."/>
            <person name="McDonald I.R."/>
            <person name="Stott M.B."/>
        </authorList>
    </citation>
    <scope>NUCLEOTIDE SEQUENCE [LARGE SCALE GENOMIC DNA]</scope>
    <source>
        <strain evidence="12">DSM 23976 / ICMP 18418 / T49</strain>
    </source>
</reference>
<dbReference type="SUPFAM" id="SSF50249">
    <property type="entry name" value="Nucleic acid-binding proteins"/>
    <property type="match status" value="1"/>
</dbReference>
<dbReference type="InterPro" id="IPR004659">
    <property type="entry name" value="RNase_E/G"/>
</dbReference>
<dbReference type="GO" id="GO:0005737">
    <property type="term" value="C:cytoplasm"/>
    <property type="evidence" value="ECO:0007669"/>
    <property type="project" value="TreeGrafter"/>
</dbReference>
<evidence type="ECO:0000256" key="1">
    <source>
        <dbReference type="ARBA" id="ARBA00001946"/>
    </source>
</evidence>
<keyword evidence="7" id="KW-0460">Magnesium</keyword>
<dbReference type="PANTHER" id="PTHR30001">
    <property type="entry name" value="RIBONUCLEASE"/>
    <property type="match status" value="1"/>
</dbReference>
<dbReference type="KEGG" id="ccz:CCALI_01118"/>
<keyword evidence="2" id="KW-0963">Cytoplasm</keyword>
<dbReference type="AlphaFoldDB" id="S0ETU6"/>
<dbReference type="EMBL" id="HF951689">
    <property type="protein sequence ID" value="CCW34938.1"/>
    <property type="molecule type" value="Genomic_DNA"/>
</dbReference>
<dbReference type="OrthoDB" id="9804278at2"/>
<protein>
    <submittedName>
        <fullName evidence="11">RNAse G</fullName>
        <ecNumber evidence="11">3.1.26.-</ecNumber>
    </submittedName>
</protein>
<comment type="cofactor">
    <cofactor evidence="1">
        <name>Mg(2+)</name>
        <dbReference type="ChEBI" id="CHEBI:18420"/>
    </cofactor>
</comment>
<dbReference type="GO" id="GO:0016787">
    <property type="term" value="F:hydrolase activity"/>
    <property type="evidence" value="ECO:0007669"/>
    <property type="project" value="UniProtKB-KW"/>
</dbReference>
<dbReference type="EC" id="3.1.26.-" evidence="11"/>
<evidence type="ECO:0000256" key="4">
    <source>
        <dbReference type="ARBA" id="ARBA00022723"/>
    </source>
</evidence>
<keyword evidence="6 11" id="KW-0378">Hydrolase</keyword>
<dbReference type="eggNOG" id="COG1530">
    <property type="taxonomic scope" value="Bacteria"/>
</dbReference>
<evidence type="ECO:0000256" key="5">
    <source>
        <dbReference type="ARBA" id="ARBA00022759"/>
    </source>
</evidence>
<dbReference type="Gene3D" id="2.40.50.140">
    <property type="entry name" value="Nucleic acid-binding proteins"/>
    <property type="match status" value="1"/>
</dbReference>
<feature type="domain" description="RNA-binding protein AU-1/Ribonuclease E/G" evidence="9">
    <location>
        <begin position="218"/>
        <end position="487"/>
    </location>
</feature>
<dbReference type="GO" id="GO:0006364">
    <property type="term" value="P:rRNA processing"/>
    <property type="evidence" value="ECO:0007669"/>
    <property type="project" value="TreeGrafter"/>
</dbReference>
<organism evidence="11 12">
    <name type="scientific">Chthonomonas calidirosea (strain DSM 23976 / ICMP 18418 / T49)</name>
    <dbReference type="NCBI Taxonomy" id="1303518"/>
    <lineage>
        <taxon>Bacteria</taxon>
        <taxon>Bacillati</taxon>
        <taxon>Armatimonadota</taxon>
        <taxon>Chthonomonadia</taxon>
        <taxon>Chthonomonadales</taxon>
        <taxon>Chthonomonadaceae</taxon>
        <taxon>Chthonomonas</taxon>
    </lineage>
</organism>
<accession>S0ETU6</accession>
<dbReference type="GO" id="GO:0004519">
    <property type="term" value="F:endonuclease activity"/>
    <property type="evidence" value="ECO:0007669"/>
    <property type="project" value="UniProtKB-KW"/>
</dbReference>
<keyword evidence="5" id="KW-0255">Endonuclease</keyword>
<dbReference type="HOGENOM" id="CLU_003468_5_3_0"/>
<dbReference type="Gene3D" id="3.40.1260.20">
    <property type="entry name" value="Ribonuclease E, catalytic domain"/>
    <property type="match status" value="1"/>
</dbReference>
<evidence type="ECO:0000256" key="3">
    <source>
        <dbReference type="ARBA" id="ARBA00022722"/>
    </source>
</evidence>
<evidence type="ECO:0000313" key="11">
    <source>
        <dbReference type="EMBL" id="CCW34938.1"/>
    </source>
</evidence>
<dbReference type="PATRIC" id="fig|1303518.3.peg.1139"/>
<keyword evidence="3" id="KW-0540">Nuclease</keyword>
<evidence type="ECO:0000256" key="6">
    <source>
        <dbReference type="ARBA" id="ARBA00022801"/>
    </source>
</evidence>
<sequence>MVKEIIVNVGERETRIAVVEDGKLMELQIERSERLVGSLYKCRVMNVLPGMDAAFVDIGLERNAFLYVGDVLPNRVMGQEAGALSGENTQVAAESSSDLPGAMLPMGLAEVENGDADALDVDIEAEALEEDEEAERAQSATEEIIQEALETAEAAEEAADEEPEATPRVRWRPRRQFRRSVLRRQSISDVLKVGQELLVQVIKGPRSTKGARVSTRITLPGRYVVLMPGAELLGVSRKIEDPKERERLKRIGERLRRPGFGLIVRTEAEDKTEAELEADLQFLLQSWQQIQQRAQEVEAPALVMQDLTLLYKTIRDIFSSDVQRLVIDDPAEYEKANALLERISPKLIGRVQLYDGVQPIFDYYKIEEQIEKNLRRKVYLKSGGSLVIDETEALTVIDVNTSKNVGGSSLAETIFKTNLEAAEEIARQLRLRDIGGIIVIDFIDMSNPRDRTAVVKALEAALKKDRSRTKVSPMSRLGLVEMTRKRTADNLLNFLSEECPLCKGRGHLPSAESVSLEVERDLRRMVADPKYAKKEAFRITCHPDVAEFLIGPDGATVEEMERELEKALYIRASEEAVIEKYLIEAGEIASFEKSRIGIKRAQVVECRIRRSLLKEGNHCIGWADGQMLDLDDGYRFIGQRAKARILLVRRSYAMAQLIPGTNRPLEEK</sequence>
<dbReference type="GO" id="GO:0046872">
    <property type="term" value="F:metal ion binding"/>
    <property type="evidence" value="ECO:0007669"/>
    <property type="project" value="UniProtKB-KW"/>
</dbReference>
<dbReference type="Pfam" id="PF20833">
    <property type="entry name" value="RNase_E_G_Thio"/>
    <property type="match status" value="1"/>
</dbReference>
<dbReference type="STRING" id="454171.CP488_00039"/>
<dbReference type="CDD" id="cd04453">
    <property type="entry name" value="S1_RNase_E"/>
    <property type="match status" value="1"/>
</dbReference>
<dbReference type="InterPro" id="IPR019307">
    <property type="entry name" value="RNA-bd_AU-1/RNase_E/G"/>
</dbReference>
<evidence type="ECO:0000259" key="10">
    <source>
        <dbReference type="Pfam" id="PF20833"/>
    </source>
</evidence>
<keyword evidence="12" id="KW-1185">Reference proteome</keyword>
<name>S0ETU6_CHTCT</name>
<feature type="domain" description="RNase E/G thioredoxin-like" evidence="10">
    <location>
        <begin position="499"/>
        <end position="584"/>
    </location>
</feature>
<dbReference type="Pfam" id="PF10150">
    <property type="entry name" value="RNase_E_G"/>
    <property type="match status" value="1"/>
</dbReference>
<evidence type="ECO:0000256" key="7">
    <source>
        <dbReference type="ARBA" id="ARBA00022842"/>
    </source>
</evidence>
<evidence type="ECO:0000256" key="8">
    <source>
        <dbReference type="ARBA" id="ARBA00022884"/>
    </source>
</evidence>
<evidence type="ECO:0000259" key="9">
    <source>
        <dbReference type="Pfam" id="PF10150"/>
    </source>
</evidence>
<evidence type="ECO:0000256" key="2">
    <source>
        <dbReference type="ARBA" id="ARBA00022490"/>
    </source>
</evidence>
<gene>
    <name evidence="11" type="ORF">CCALI_01118</name>
</gene>
<dbReference type="GO" id="GO:0004540">
    <property type="term" value="F:RNA nuclease activity"/>
    <property type="evidence" value="ECO:0007669"/>
    <property type="project" value="InterPro"/>
</dbReference>
<dbReference type="NCBIfam" id="TIGR00757">
    <property type="entry name" value="RNaseEG"/>
    <property type="match status" value="1"/>
</dbReference>
<proteinExistence type="predicted"/>